<dbReference type="Gene3D" id="3.30.160.60">
    <property type="entry name" value="Classic Zinc Finger"/>
    <property type="match status" value="1"/>
</dbReference>
<protein>
    <recommendedName>
        <fullName evidence="6">C2HC/C3H-type domain-containing protein</fullName>
    </recommendedName>
</protein>
<evidence type="ECO:0000256" key="5">
    <source>
        <dbReference type="SAM" id="MobiDB-lite"/>
    </source>
</evidence>
<evidence type="ECO:0000313" key="7">
    <source>
        <dbReference type="EMBL" id="KAK9687711.1"/>
    </source>
</evidence>
<keyword evidence="1" id="KW-0479">Metal-binding</keyword>
<evidence type="ECO:0000259" key="6">
    <source>
        <dbReference type="PROSITE" id="PS52027"/>
    </source>
</evidence>
<feature type="compositionally biased region" description="Low complexity" evidence="5">
    <location>
        <begin position="192"/>
        <end position="204"/>
    </location>
</feature>
<evidence type="ECO:0000256" key="4">
    <source>
        <dbReference type="PROSITE-ProRule" id="PRU01371"/>
    </source>
</evidence>
<feature type="compositionally biased region" description="Low complexity" evidence="5">
    <location>
        <begin position="157"/>
        <end position="170"/>
    </location>
</feature>
<reference evidence="7 8" key="1">
    <citation type="journal article" date="2024" name="BMC Genomics">
        <title>De novo assembly and annotation of Popillia japonica's genome with initial clues to its potential as an invasive pest.</title>
        <authorList>
            <person name="Cucini C."/>
            <person name="Boschi S."/>
            <person name="Funari R."/>
            <person name="Cardaioli E."/>
            <person name="Iannotti N."/>
            <person name="Marturano G."/>
            <person name="Paoli F."/>
            <person name="Bruttini M."/>
            <person name="Carapelli A."/>
            <person name="Frati F."/>
            <person name="Nardi F."/>
        </authorList>
    </citation>
    <scope>NUCLEOTIDE SEQUENCE [LARGE SCALE GENOMIC DNA]</scope>
    <source>
        <strain evidence="7">DMR45628</strain>
    </source>
</reference>
<dbReference type="InterPro" id="IPR049899">
    <property type="entry name" value="Znf_C2HC_C3H"/>
</dbReference>
<evidence type="ECO:0000313" key="8">
    <source>
        <dbReference type="Proteomes" id="UP001458880"/>
    </source>
</evidence>
<keyword evidence="8" id="KW-1185">Reference proteome</keyword>
<evidence type="ECO:0000256" key="3">
    <source>
        <dbReference type="ARBA" id="ARBA00022833"/>
    </source>
</evidence>
<sequence>MKWKEDKDDNSTKARKTPFLVLPKIEVLCKDKPPSVIEMPAKNPNLRLFTKTWPKHHQNLQHHHHNSQQKEIENARPLTATLEKPQILDINLVTKIDMSLIRKEFLCIANLCRVPLDTLTPLSSSNTRARRTNKALNNNYNGVISSGTGNQSRRSRPSPTNRPLSLSSSRAQLKKSNRPCTSEDSWEDERSSSSQTCSSSLSSKKSPKMHKIKSPKSNPVISPIKQQRTTANDNDANNNNHHNRLNNVNNGFKTFRIPNKKRTVRISVIDKTSETKTSVNKLPQPCKTCGRVDQPERLHSHPETPSSVAPNKVNEKITVIKNTVQKPVAIKYKSKLNEKRRTGSSPVKNKAAGVTAKSPEMITRVAKVPVNVNSQVGQKRVASSKGPRTLTCYICGREFGTMSLPLHEPKCMEILPHAYVDKACYLRSGHGRLYNVDKRCRLLQASTSGHGRLYNVDKRCRLLQASTLNRQYL</sequence>
<keyword evidence="2 4" id="KW-0863">Zinc-finger</keyword>
<feature type="compositionally biased region" description="Basic residues" evidence="5">
    <location>
        <begin position="205"/>
        <end position="214"/>
    </location>
</feature>
<keyword evidence="3" id="KW-0862">Zinc</keyword>
<feature type="compositionally biased region" description="Low complexity" evidence="5">
    <location>
        <begin position="228"/>
        <end position="250"/>
    </location>
</feature>
<feature type="compositionally biased region" description="Polar residues" evidence="5">
    <location>
        <begin position="134"/>
        <end position="151"/>
    </location>
</feature>
<comment type="caution">
    <text evidence="7">The sequence shown here is derived from an EMBL/GenBank/DDBJ whole genome shotgun (WGS) entry which is preliminary data.</text>
</comment>
<feature type="domain" description="C2HC/C3H-type" evidence="6">
    <location>
        <begin position="388"/>
        <end position="417"/>
    </location>
</feature>
<organism evidence="7 8">
    <name type="scientific">Popillia japonica</name>
    <name type="common">Japanese beetle</name>
    <dbReference type="NCBI Taxonomy" id="7064"/>
    <lineage>
        <taxon>Eukaryota</taxon>
        <taxon>Metazoa</taxon>
        <taxon>Ecdysozoa</taxon>
        <taxon>Arthropoda</taxon>
        <taxon>Hexapoda</taxon>
        <taxon>Insecta</taxon>
        <taxon>Pterygota</taxon>
        <taxon>Neoptera</taxon>
        <taxon>Endopterygota</taxon>
        <taxon>Coleoptera</taxon>
        <taxon>Polyphaga</taxon>
        <taxon>Scarabaeiformia</taxon>
        <taxon>Scarabaeidae</taxon>
        <taxon>Rutelinae</taxon>
        <taxon>Popillia</taxon>
    </lineage>
</organism>
<evidence type="ECO:0000256" key="1">
    <source>
        <dbReference type="ARBA" id="ARBA00022723"/>
    </source>
</evidence>
<feature type="region of interest" description="Disordered" evidence="5">
    <location>
        <begin position="119"/>
        <end position="252"/>
    </location>
</feature>
<feature type="compositionally biased region" description="Polar residues" evidence="5">
    <location>
        <begin position="215"/>
        <end position="227"/>
    </location>
</feature>
<dbReference type="EMBL" id="JASPKY010000628">
    <property type="protein sequence ID" value="KAK9687711.1"/>
    <property type="molecule type" value="Genomic_DNA"/>
</dbReference>
<proteinExistence type="predicted"/>
<name>A0AAW1IE29_POPJA</name>
<dbReference type="PROSITE" id="PS52027">
    <property type="entry name" value="ZF_C2HC_C3H"/>
    <property type="match status" value="1"/>
</dbReference>
<gene>
    <name evidence="7" type="ORF">QE152_g36069</name>
</gene>
<dbReference type="Proteomes" id="UP001458880">
    <property type="component" value="Unassembled WGS sequence"/>
</dbReference>
<dbReference type="AlphaFoldDB" id="A0AAW1IE29"/>
<evidence type="ECO:0000256" key="2">
    <source>
        <dbReference type="ARBA" id="ARBA00022771"/>
    </source>
</evidence>
<dbReference type="Pfam" id="PF13913">
    <property type="entry name" value="zf-C2HC_2"/>
    <property type="match status" value="1"/>
</dbReference>
<dbReference type="GO" id="GO:0008270">
    <property type="term" value="F:zinc ion binding"/>
    <property type="evidence" value="ECO:0007669"/>
    <property type="project" value="UniProtKB-KW"/>
</dbReference>
<accession>A0AAW1IE29</accession>